<protein>
    <submittedName>
        <fullName evidence="2">Glycosyltransferase involved in cell wall biogenesis</fullName>
    </submittedName>
</protein>
<dbReference type="AlphaFoldDB" id="A9DAR5"/>
<keyword evidence="2" id="KW-0808">Transferase</keyword>
<dbReference type="CDD" id="cd00761">
    <property type="entry name" value="Glyco_tranf_GTA_type"/>
    <property type="match status" value="1"/>
</dbReference>
<dbReference type="Gene3D" id="3.90.550.10">
    <property type="entry name" value="Spore Coat Polysaccharide Biosynthesis Protein SpsA, Chain A"/>
    <property type="match status" value="1"/>
</dbReference>
<dbReference type="SUPFAM" id="SSF53448">
    <property type="entry name" value="Nucleotide-diphospho-sugar transferases"/>
    <property type="match status" value="1"/>
</dbReference>
<gene>
    <name evidence="2" type="ORF">HPDFL43_03746</name>
</gene>
<dbReference type="EMBL" id="ABIA03000002">
    <property type="protein sequence ID" value="EDQ32626.1"/>
    <property type="molecule type" value="Genomic_DNA"/>
</dbReference>
<evidence type="ECO:0000259" key="1">
    <source>
        <dbReference type="Pfam" id="PF00535"/>
    </source>
</evidence>
<dbReference type="STRING" id="411684.HPDFL43_03746"/>
<evidence type="ECO:0000313" key="3">
    <source>
        <dbReference type="Proteomes" id="UP000004291"/>
    </source>
</evidence>
<dbReference type="RefSeq" id="WP_007196540.1">
    <property type="nucleotide sequence ID" value="NZ_CM002917.1"/>
</dbReference>
<organism evidence="2 3">
    <name type="scientific">Hoeflea phototrophica (strain DSM 17068 / NCIMB 14078 / DFL-43)</name>
    <dbReference type="NCBI Taxonomy" id="411684"/>
    <lineage>
        <taxon>Bacteria</taxon>
        <taxon>Pseudomonadati</taxon>
        <taxon>Pseudomonadota</taxon>
        <taxon>Alphaproteobacteria</taxon>
        <taxon>Hyphomicrobiales</taxon>
        <taxon>Rhizobiaceae</taxon>
        <taxon>Hoeflea</taxon>
    </lineage>
</organism>
<feature type="domain" description="Glycosyltransferase 2-like" evidence="1">
    <location>
        <begin position="5"/>
        <end position="108"/>
    </location>
</feature>
<comment type="caution">
    <text evidence="2">The sequence shown here is derived from an EMBL/GenBank/DDBJ whole genome shotgun (WGS) entry which is preliminary data.</text>
</comment>
<name>A9DAR5_HOEPD</name>
<proteinExistence type="predicted"/>
<dbReference type="HOGENOM" id="CLU_711283_0_0_5"/>
<dbReference type="GO" id="GO:0016740">
    <property type="term" value="F:transferase activity"/>
    <property type="evidence" value="ECO:0007669"/>
    <property type="project" value="UniProtKB-KW"/>
</dbReference>
<dbReference type="InterPro" id="IPR001173">
    <property type="entry name" value="Glyco_trans_2-like"/>
</dbReference>
<reference evidence="2 3" key="1">
    <citation type="submission" date="2007-10" db="EMBL/GenBank/DDBJ databases">
        <authorList>
            <person name="Wagner-Dobler I."/>
            <person name="Ferriera S."/>
            <person name="Johnson J."/>
            <person name="Kravitz S."/>
            <person name="Beeson K."/>
            <person name="Sutton G."/>
            <person name="Rogers Y.-H."/>
            <person name="Friedman R."/>
            <person name="Frazier M."/>
            <person name="Venter J.C."/>
        </authorList>
    </citation>
    <scope>NUCLEOTIDE SEQUENCE [LARGE SCALE GENOMIC DNA]</scope>
    <source>
        <strain evidence="2 3">DFL-43</strain>
    </source>
</reference>
<dbReference type="InterPro" id="IPR029044">
    <property type="entry name" value="Nucleotide-diphossugar_trans"/>
</dbReference>
<reference evidence="2 3" key="2">
    <citation type="submission" date="2012-06" db="EMBL/GenBank/DDBJ databases">
        <authorList>
            <person name="Fiebig A."/>
        </authorList>
    </citation>
    <scope>NUCLEOTIDE SEQUENCE [LARGE SCALE GENOMIC DNA]</scope>
    <source>
        <strain evidence="2 3">DFL-43</strain>
    </source>
</reference>
<evidence type="ECO:0000313" key="2">
    <source>
        <dbReference type="EMBL" id="EDQ32626.1"/>
    </source>
</evidence>
<dbReference type="OrthoDB" id="5291101at2"/>
<keyword evidence="3" id="KW-1185">Reference proteome</keyword>
<dbReference type="eggNOG" id="COG0463">
    <property type="taxonomic scope" value="Bacteria"/>
</dbReference>
<accession>A9DAR5</accession>
<dbReference type="Proteomes" id="UP000004291">
    <property type="component" value="Chromosome"/>
</dbReference>
<sequence>MVLLTICLPTRNRQAYCIKTITALAQSEGNDFEVIVSDNSDDPSQLGDFFAQHFSDPRFRLIPPGPSVLSMVDNWERVVSHAEGRWISVIGDDDYIDPQLAGIIRRYEVLYRDVDAISWECMTYQWPDNRPVPTLASIPLANETRLPSHEGLADQLYRWSERKRSPSVGVGIYHGAIKRSLMQRIRDTYGGRYFEHPIVDWENTCKVLAQSKRIVHSERPFSVLGACLASNSASILSPDVLKTRVKTFVAESSGSIELHQPFFPFVFDDPGASLCQSIAAATAWFCHTYCHSTASFGINFAHAAMDECKFSTDAQTHAAKVECFSRGFADWEGGKWASHFTPAPFSPPRSVNQLSGVNDNRLNVREADIGAQTPAEFYRFGEHAIIPVDSLISGTRVFAL</sequence>
<dbReference type="Pfam" id="PF00535">
    <property type="entry name" value="Glycos_transf_2"/>
    <property type="match status" value="1"/>
</dbReference>